<name>A0A9X9S4C2_METOG</name>
<dbReference type="GeneID" id="76836024"/>
<evidence type="ECO:0000259" key="1">
    <source>
        <dbReference type="Pfam" id="PF04010"/>
    </source>
</evidence>
<dbReference type="RefSeq" id="WP_268186522.1">
    <property type="nucleotide sequence ID" value="NZ_CP113361.1"/>
</dbReference>
<organism evidence="2 3">
    <name type="scientific">Methanogenium organophilum</name>
    <dbReference type="NCBI Taxonomy" id="2199"/>
    <lineage>
        <taxon>Archaea</taxon>
        <taxon>Methanobacteriati</taxon>
        <taxon>Methanobacteriota</taxon>
        <taxon>Stenosarchaea group</taxon>
        <taxon>Methanomicrobia</taxon>
        <taxon>Methanomicrobiales</taxon>
        <taxon>Methanomicrobiaceae</taxon>
        <taxon>Methanogenium</taxon>
    </lineage>
</organism>
<feature type="domain" description="DUF357" evidence="1">
    <location>
        <begin position="106"/>
        <end position="178"/>
    </location>
</feature>
<dbReference type="EMBL" id="CP113361">
    <property type="protein sequence ID" value="WAI01296.1"/>
    <property type="molecule type" value="Genomic_DNA"/>
</dbReference>
<evidence type="ECO:0000313" key="2">
    <source>
        <dbReference type="EMBL" id="WAI01296.1"/>
    </source>
</evidence>
<reference evidence="2" key="1">
    <citation type="submission" date="2022-11" db="EMBL/GenBank/DDBJ databases">
        <title>Complete genome sequence of Methanogenium organophilum DSM 3596.</title>
        <authorList>
            <person name="Chen S.-C."/>
            <person name="Lai S.-J."/>
            <person name="You Y.-T."/>
        </authorList>
    </citation>
    <scope>NUCLEOTIDE SEQUENCE</scope>
    <source>
        <strain evidence="2">DSM 3596</strain>
    </source>
</reference>
<dbReference type="Proteomes" id="UP001163096">
    <property type="component" value="Chromosome"/>
</dbReference>
<dbReference type="Gene3D" id="1.20.1270.90">
    <property type="entry name" value="AF1782-like"/>
    <property type="match status" value="2"/>
</dbReference>
<keyword evidence="3" id="KW-1185">Reference proteome</keyword>
<sequence>MIEEYGRTFSGRTETTVIVVPENTWLAKVASDVLEMVHAYASDGFVFLDKGDEVNALASFAYGSGWLDTGVAAGLFTNHPMGIPPKGCTPDIPEALSEHLNEKTFRYQRMLASALSSVCINSEPELPLYPAGKEICTITHQYYIAGSIETEAANLADGLALLSYAYGWIDAGVRTGILKVVKNPELFTV</sequence>
<feature type="domain" description="DUF357" evidence="1">
    <location>
        <begin position="7"/>
        <end position="76"/>
    </location>
</feature>
<dbReference type="AlphaFoldDB" id="A0A9X9S4C2"/>
<gene>
    <name evidence="2" type="ORF">OU421_12940</name>
</gene>
<proteinExistence type="predicted"/>
<dbReference type="KEGG" id="mou:OU421_12940"/>
<dbReference type="SUPFAM" id="SSF158372">
    <property type="entry name" value="AF1782-like"/>
    <property type="match status" value="2"/>
</dbReference>
<accession>A0A9X9S4C2</accession>
<dbReference type="InterPro" id="IPR023140">
    <property type="entry name" value="DUF357"/>
</dbReference>
<evidence type="ECO:0000313" key="3">
    <source>
        <dbReference type="Proteomes" id="UP001163096"/>
    </source>
</evidence>
<protein>
    <submittedName>
        <fullName evidence="2">DUF357 domain-containing protein</fullName>
    </submittedName>
</protein>
<dbReference type="InterPro" id="IPR036809">
    <property type="entry name" value="AF1782-like_sf"/>
</dbReference>
<dbReference type="Pfam" id="PF04010">
    <property type="entry name" value="DUF357"/>
    <property type="match status" value="2"/>
</dbReference>